<reference evidence="2" key="1">
    <citation type="submission" date="2020-05" db="EMBL/GenBank/DDBJ databases">
        <authorList>
            <person name="Chiriac C."/>
            <person name="Salcher M."/>
            <person name="Ghai R."/>
            <person name="Kavagutti S V."/>
        </authorList>
    </citation>
    <scope>NUCLEOTIDE SEQUENCE</scope>
</reference>
<dbReference type="EMBL" id="CAFBOZ010000001">
    <property type="protein sequence ID" value="CAB4990345.1"/>
    <property type="molecule type" value="Genomic_DNA"/>
</dbReference>
<evidence type="ECO:0000313" key="2">
    <source>
        <dbReference type="EMBL" id="CAB4933454.1"/>
    </source>
</evidence>
<proteinExistence type="predicted"/>
<feature type="compositionally biased region" description="Basic and acidic residues" evidence="1">
    <location>
        <begin position="1"/>
        <end position="10"/>
    </location>
</feature>
<feature type="region of interest" description="Disordered" evidence="1">
    <location>
        <begin position="1"/>
        <end position="37"/>
    </location>
</feature>
<evidence type="ECO:0000313" key="3">
    <source>
        <dbReference type="EMBL" id="CAB4990345.1"/>
    </source>
</evidence>
<dbReference type="EMBL" id="CAFBNF010000024">
    <property type="protein sequence ID" value="CAB4933454.1"/>
    <property type="molecule type" value="Genomic_DNA"/>
</dbReference>
<feature type="compositionally biased region" description="Polar residues" evidence="1">
    <location>
        <begin position="22"/>
        <end position="31"/>
    </location>
</feature>
<sequence length="37" mass="3791">MLVKPLREHLTGPVRIMPENSGGPTALSTGSDGMIGA</sequence>
<protein>
    <submittedName>
        <fullName evidence="2">Unannotated protein</fullName>
    </submittedName>
</protein>
<accession>A0A6J7IT53</accession>
<organism evidence="2">
    <name type="scientific">freshwater metagenome</name>
    <dbReference type="NCBI Taxonomy" id="449393"/>
    <lineage>
        <taxon>unclassified sequences</taxon>
        <taxon>metagenomes</taxon>
        <taxon>ecological metagenomes</taxon>
    </lineage>
</organism>
<evidence type="ECO:0000256" key="1">
    <source>
        <dbReference type="SAM" id="MobiDB-lite"/>
    </source>
</evidence>
<name>A0A6J7IT53_9ZZZZ</name>
<dbReference type="AlphaFoldDB" id="A0A6J7IT53"/>
<gene>
    <name evidence="2" type="ORF">UFOPK3773_00391</name>
    <name evidence="3" type="ORF">UFOPK3992_00005</name>
</gene>